<dbReference type="EMBL" id="JAHRIP010032678">
    <property type="protein sequence ID" value="MEQ2293422.1"/>
    <property type="molecule type" value="Genomic_DNA"/>
</dbReference>
<keyword evidence="1" id="KW-0812">Transmembrane</keyword>
<proteinExistence type="predicted"/>
<keyword evidence="3" id="KW-1185">Reference proteome</keyword>
<keyword evidence="1" id="KW-1133">Transmembrane helix</keyword>
<sequence length="313" mass="36811">MCYIELCLCNWITGRKRSVRYFLNDNGGWLSYEDFCLLYNLNCSYIQFNTVINSIPTAVKYMVQNISTETANLHLPTLQIHGVNVLDKSNSNKRLCNLIFPVHPNKNSILNLFSDSEVNRWWTAYLKYPLSPKVKEILNKDLILTPTVVPFVTMISKQQTISFSIVYTGTFWENFQAWIFTKHFLTHPLKREDIIFGTTLRDRRSELILNNLLILAKYLIYSCKWGNRKPDFSTFKSLLIDNHLRTLKVMKSKKSIQLLDAYEELNLFDEKIVPFCVYFFIYFYSFNFFLFLLSPLLNICQFISLISSFLCVS</sequence>
<feature type="transmembrane region" description="Helical" evidence="1">
    <location>
        <begin position="272"/>
        <end position="293"/>
    </location>
</feature>
<evidence type="ECO:0000313" key="3">
    <source>
        <dbReference type="Proteomes" id="UP001469553"/>
    </source>
</evidence>
<dbReference type="Proteomes" id="UP001469553">
    <property type="component" value="Unassembled WGS sequence"/>
</dbReference>
<keyword evidence="1" id="KW-0472">Membrane</keyword>
<accession>A0ABV0YI72</accession>
<reference evidence="2 3" key="1">
    <citation type="submission" date="2021-06" db="EMBL/GenBank/DDBJ databases">
        <authorList>
            <person name="Palmer J.M."/>
        </authorList>
    </citation>
    <scope>NUCLEOTIDE SEQUENCE [LARGE SCALE GENOMIC DNA]</scope>
    <source>
        <strain evidence="2 3">AS_MEX2019</strain>
        <tissue evidence="2">Muscle</tissue>
    </source>
</reference>
<organism evidence="2 3">
    <name type="scientific">Ameca splendens</name>
    <dbReference type="NCBI Taxonomy" id="208324"/>
    <lineage>
        <taxon>Eukaryota</taxon>
        <taxon>Metazoa</taxon>
        <taxon>Chordata</taxon>
        <taxon>Craniata</taxon>
        <taxon>Vertebrata</taxon>
        <taxon>Euteleostomi</taxon>
        <taxon>Actinopterygii</taxon>
        <taxon>Neopterygii</taxon>
        <taxon>Teleostei</taxon>
        <taxon>Neoteleostei</taxon>
        <taxon>Acanthomorphata</taxon>
        <taxon>Ovalentaria</taxon>
        <taxon>Atherinomorphae</taxon>
        <taxon>Cyprinodontiformes</taxon>
        <taxon>Goodeidae</taxon>
        <taxon>Ameca</taxon>
    </lineage>
</organism>
<protein>
    <submittedName>
        <fullName evidence="2">Uncharacterized protein</fullName>
    </submittedName>
</protein>
<evidence type="ECO:0000256" key="1">
    <source>
        <dbReference type="SAM" id="Phobius"/>
    </source>
</evidence>
<comment type="caution">
    <text evidence="2">The sequence shown here is derived from an EMBL/GenBank/DDBJ whole genome shotgun (WGS) entry which is preliminary data.</text>
</comment>
<evidence type="ECO:0000313" key="2">
    <source>
        <dbReference type="EMBL" id="MEQ2293422.1"/>
    </source>
</evidence>
<gene>
    <name evidence="2" type="ORF">AMECASPLE_033220</name>
</gene>
<name>A0ABV0YI72_9TELE</name>